<dbReference type="InterPro" id="IPR038492">
    <property type="entry name" value="GBBH-like_N_sf"/>
</dbReference>
<organism evidence="4 5">
    <name type="scientific">Hypericibacter terrae</name>
    <dbReference type="NCBI Taxonomy" id="2602015"/>
    <lineage>
        <taxon>Bacteria</taxon>
        <taxon>Pseudomonadati</taxon>
        <taxon>Pseudomonadota</taxon>
        <taxon>Alphaproteobacteria</taxon>
        <taxon>Rhodospirillales</taxon>
        <taxon>Dongiaceae</taxon>
        <taxon>Hypericibacter</taxon>
    </lineage>
</organism>
<accession>A0A5J6MTA3</accession>
<protein>
    <recommendedName>
        <fullName evidence="3">Gamma-butyrobetaine hydroxylase-like N-terminal domain-containing protein</fullName>
    </recommendedName>
</protein>
<keyword evidence="2" id="KW-0408">Iron</keyword>
<dbReference type="EMBL" id="CP042906">
    <property type="protein sequence ID" value="QEX19945.1"/>
    <property type="molecule type" value="Genomic_DNA"/>
</dbReference>
<evidence type="ECO:0000259" key="3">
    <source>
        <dbReference type="Pfam" id="PF06155"/>
    </source>
</evidence>
<evidence type="ECO:0000256" key="1">
    <source>
        <dbReference type="ARBA" id="ARBA00022723"/>
    </source>
</evidence>
<dbReference type="OrthoDB" id="9794178at2"/>
<dbReference type="Pfam" id="PF06155">
    <property type="entry name" value="GBBH-like_N"/>
    <property type="match status" value="1"/>
</dbReference>
<evidence type="ECO:0000256" key="2">
    <source>
        <dbReference type="ARBA" id="ARBA00023004"/>
    </source>
</evidence>
<dbReference type="GO" id="GO:0046872">
    <property type="term" value="F:metal ion binding"/>
    <property type="evidence" value="ECO:0007669"/>
    <property type="project" value="UniProtKB-KW"/>
</dbReference>
<sequence>MSEKFGAEHWPIEIRLKQNERALEIDFDDGKSFRYPAEFLRVESPSAELQGHGPSQKQILGERAHVGILALEPVGNYAVRIKFDDLHDTGIYSWAYLYELGANQAELWSRYLTALEERGLSREPKRHS</sequence>
<dbReference type="Proteomes" id="UP000326202">
    <property type="component" value="Chromosome"/>
</dbReference>
<name>A0A5J6MTA3_9PROT</name>
<feature type="domain" description="Gamma-butyrobetaine hydroxylase-like N-terminal" evidence="3">
    <location>
        <begin position="14"/>
        <end position="98"/>
    </location>
</feature>
<dbReference type="KEGG" id="htq:FRZ44_52600"/>
<gene>
    <name evidence="4" type="ORF">FRZ44_52600</name>
</gene>
<dbReference type="InterPro" id="IPR010376">
    <property type="entry name" value="GBBH-like_N"/>
</dbReference>
<evidence type="ECO:0000313" key="4">
    <source>
        <dbReference type="EMBL" id="QEX19945.1"/>
    </source>
</evidence>
<keyword evidence="5" id="KW-1185">Reference proteome</keyword>
<dbReference type="AlphaFoldDB" id="A0A5J6MTA3"/>
<dbReference type="RefSeq" id="WP_151179959.1">
    <property type="nucleotide sequence ID" value="NZ_CP042906.1"/>
</dbReference>
<reference evidence="4 5" key="1">
    <citation type="submission" date="2019-08" db="EMBL/GenBank/DDBJ databases">
        <title>Hyperibacter terrae gen. nov., sp. nov. and Hyperibacter viscosus sp. nov., two new members in the family Rhodospirillaceae isolated from the rhizosphere of Hypericum perforatum.</title>
        <authorList>
            <person name="Noviana Z."/>
        </authorList>
    </citation>
    <scope>NUCLEOTIDE SEQUENCE [LARGE SCALE GENOMIC DNA]</scope>
    <source>
        <strain evidence="4 5">R5913</strain>
    </source>
</reference>
<dbReference type="Gene3D" id="3.30.2020.30">
    <property type="match status" value="1"/>
</dbReference>
<proteinExistence type="predicted"/>
<dbReference type="PANTHER" id="PTHR35303">
    <property type="entry name" value="OS02G0197800 PROTEIN"/>
    <property type="match status" value="1"/>
</dbReference>
<evidence type="ECO:0000313" key="5">
    <source>
        <dbReference type="Proteomes" id="UP000326202"/>
    </source>
</evidence>
<keyword evidence="1" id="KW-0479">Metal-binding</keyword>
<dbReference type="PANTHER" id="PTHR35303:SF5">
    <property type="entry name" value="OS02G0197800 PROTEIN"/>
    <property type="match status" value="1"/>
</dbReference>